<keyword evidence="8 11" id="KW-0472">Membrane</keyword>
<keyword evidence="4 11" id="KW-0479">Metal-binding</keyword>
<evidence type="ECO:0000256" key="2">
    <source>
        <dbReference type="ARBA" id="ARBA00007255"/>
    </source>
</evidence>
<proteinExistence type="inferred from homology"/>
<evidence type="ECO:0000313" key="13">
    <source>
        <dbReference type="Ensembl" id="ENSHCOP00000010710.1"/>
    </source>
</evidence>
<feature type="region of interest" description="Disordered" evidence="12">
    <location>
        <begin position="22"/>
        <end position="48"/>
    </location>
</feature>
<evidence type="ECO:0000256" key="8">
    <source>
        <dbReference type="ARBA" id="ARBA00023136"/>
    </source>
</evidence>
<keyword evidence="3 11" id="KW-0349">Heme</keyword>
<organism evidence="13 14">
    <name type="scientific">Hippocampus comes</name>
    <name type="common">Tiger tail seahorse</name>
    <dbReference type="NCBI Taxonomy" id="109280"/>
    <lineage>
        <taxon>Eukaryota</taxon>
        <taxon>Metazoa</taxon>
        <taxon>Chordata</taxon>
        <taxon>Craniata</taxon>
        <taxon>Vertebrata</taxon>
        <taxon>Euteleostomi</taxon>
        <taxon>Actinopterygii</taxon>
        <taxon>Neopterygii</taxon>
        <taxon>Teleostei</taxon>
        <taxon>Neoteleostei</taxon>
        <taxon>Acanthomorphata</taxon>
        <taxon>Syngnathiaria</taxon>
        <taxon>Syngnathiformes</taxon>
        <taxon>Syngnathoidei</taxon>
        <taxon>Syngnathidae</taxon>
        <taxon>Hippocampus</taxon>
    </lineage>
</organism>
<dbReference type="InterPro" id="IPR000511">
    <property type="entry name" value="Holocyt_c/c1_synthase"/>
</dbReference>
<dbReference type="Proteomes" id="UP000264820">
    <property type="component" value="Unplaced"/>
</dbReference>
<keyword evidence="5 11" id="KW-0999">Mitochondrion inner membrane</keyword>
<keyword evidence="9 11" id="KW-0456">Lyase</keyword>
<evidence type="ECO:0000256" key="10">
    <source>
        <dbReference type="ARBA" id="ARBA00023944"/>
    </source>
</evidence>
<evidence type="ECO:0000256" key="11">
    <source>
        <dbReference type="RuleBase" id="RU363130"/>
    </source>
</evidence>
<dbReference type="GO" id="GO:0005743">
    <property type="term" value="C:mitochondrial inner membrane"/>
    <property type="evidence" value="ECO:0007669"/>
    <property type="project" value="UniProtKB-SubCell"/>
</dbReference>
<evidence type="ECO:0000256" key="5">
    <source>
        <dbReference type="ARBA" id="ARBA00022792"/>
    </source>
</evidence>
<dbReference type="AlphaFoldDB" id="A0A3Q2Y061"/>
<comment type="catalytic activity">
    <reaction evidence="10">
        <text>holo-[cytochrome c] = apo-[cytochrome c] + heme b</text>
        <dbReference type="Rhea" id="RHEA:22648"/>
        <dbReference type="Rhea" id="RHEA-COMP:10725"/>
        <dbReference type="Rhea" id="RHEA-COMP:10726"/>
        <dbReference type="ChEBI" id="CHEBI:29950"/>
        <dbReference type="ChEBI" id="CHEBI:60344"/>
        <dbReference type="ChEBI" id="CHEBI:83739"/>
        <dbReference type="EC" id="4.4.1.17"/>
    </reaction>
    <physiologicalReaction direction="right-to-left" evidence="10">
        <dbReference type="Rhea" id="RHEA:22650"/>
    </physiologicalReaction>
</comment>
<dbReference type="Pfam" id="PF01265">
    <property type="entry name" value="Cyto_heme_lyase"/>
    <property type="match status" value="1"/>
</dbReference>
<evidence type="ECO:0000256" key="7">
    <source>
        <dbReference type="ARBA" id="ARBA00023128"/>
    </source>
</evidence>
<comment type="similarity">
    <text evidence="2 11">Belongs to the cytochrome c-type heme lyase family.</text>
</comment>
<keyword evidence="7 11" id="KW-0496">Mitochondrion</keyword>
<evidence type="ECO:0000256" key="6">
    <source>
        <dbReference type="ARBA" id="ARBA00023004"/>
    </source>
</evidence>
<dbReference type="PROSITE" id="PS00822">
    <property type="entry name" value="CYTO_HEME_LYASE_2"/>
    <property type="match status" value="1"/>
</dbReference>
<dbReference type="GO" id="GO:0004408">
    <property type="term" value="F:holocytochrome-c synthase activity"/>
    <property type="evidence" value="ECO:0007669"/>
    <property type="project" value="UniProtKB-EC"/>
</dbReference>
<dbReference type="GeneTree" id="ENSGT00390000004175"/>
<comment type="function">
    <text evidence="11">Lyase that catalyzes the covalent linking of the heme group to the cytochrome C apoprotein to produce the mature functional cytochrome.</text>
</comment>
<keyword evidence="14" id="KW-1185">Reference proteome</keyword>
<protein>
    <recommendedName>
        <fullName evidence="11">Holocytochrome c-type synthase</fullName>
        <ecNumber evidence="11">4.4.1.17</ecNumber>
    </recommendedName>
</protein>
<dbReference type="PANTHER" id="PTHR12743">
    <property type="entry name" value="CYTOCHROME C1 HEME LYASE"/>
    <property type="match status" value="1"/>
</dbReference>
<dbReference type="EC" id="4.4.1.17" evidence="11"/>
<reference evidence="13" key="2">
    <citation type="submission" date="2025-09" db="UniProtKB">
        <authorList>
            <consortium name="Ensembl"/>
        </authorList>
    </citation>
    <scope>IDENTIFICATION</scope>
</reference>
<sequence length="264" mass="30302">MGASTSTPAAPTVQAEAMVATPPQGCPMHKENQSVKVSPPSECPMHKAEAGPVHQDRAYEFVECPMKAAAGNNDIDPANMMPPPNQTPAPDQPFKLSLAREESTIPRHGTEKHWVYPSEQMFWNAMLRKGWRWREDDLAAADMGNIIKIHNKNNEQAWQEILKWEALHAGECPCGPMLKRFGGKAKEYSPRARFRHWMGYELPFDRHDWIVDRCGKEVRYVIDYYDGEIDKETYQFSILDVRPAFDSLGAVWDRMKVAWWRWTS</sequence>
<reference evidence="13" key="1">
    <citation type="submission" date="2025-08" db="UniProtKB">
        <authorList>
            <consortium name="Ensembl"/>
        </authorList>
    </citation>
    <scope>IDENTIFICATION</scope>
</reference>
<dbReference type="GeneID" id="109530268"/>
<dbReference type="GO" id="GO:0046872">
    <property type="term" value="F:metal ion binding"/>
    <property type="evidence" value="ECO:0007669"/>
    <property type="project" value="UniProtKB-KW"/>
</dbReference>
<keyword evidence="6 11" id="KW-0408">Iron</keyword>
<evidence type="ECO:0000256" key="12">
    <source>
        <dbReference type="SAM" id="MobiDB-lite"/>
    </source>
</evidence>
<evidence type="ECO:0000313" key="14">
    <source>
        <dbReference type="Proteomes" id="UP000264820"/>
    </source>
</evidence>
<evidence type="ECO:0000256" key="4">
    <source>
        <dbReference type="ARBA" id="ARBA00022723"/>
    </source>
</evidence>
<dbReference type="Ensembl" id="ENSHCOT00000017214.1">
    <property type="protein sequence ID" value="ENSHCOP00000010710.1"/>
    <property type="gene ID" value="ENSHCOG00000013388.1"/>
</dbReference>
<comment type="subcellular location">
    <subcellularLocation>
        <location evidence="1 11">Mitochondrion inner membrane</location>
    </subcellularLocation>
</comment>
<dbReference type="PROSITE" id="PS00821">
    <property type="entry name" value="CYTO_HEME_LYASE_1"/>
    <property type="match status" value="1"/>
</dbReference>
<dbReference type="CTD" id="58016"/>
<evidence type="ECO:0000256" key="9">
    <source>
        <dbReference type="ARBA" id="ARBA00023239"/>
    </source>
</evidence>
<name>A0A3Q2Y061_HIPCM</name>
<dbReference type="OMA" id="KARFWLF"/>
<evidence type="ECO:0000256" key="3">
    <source>
        <dbReference type="ARBA" id="ARBA00022617"/>
    </source>
</evidence>
<dbReference type="OrthoDB" id="4243at2759"/>
<evidence type="ECO:0000256" key="1">
    <source>
        <dbReference type="ARBA" id="ARBA00004273"/>
    </source>
</evidence>
<dbReference type="RefSeq" id="XP_019749421.1">
    <property type="nucleotide sequence ID" value="XM_019893862.1"/>
</dbReference>
<accession>A0A3Q2Y061</accession>
<dbReference type="PANTHER" id="PTHR12743:SF0">
    <property type="entry name" value="HOLOCYTOCHROME C-TYPE SYNTHASE"/>
    <property type="match status" value="1"/>
</dbReference>